<dbReference type="Pfam" id="PF08378">
    <property type="entry name" value="NERD"/>
    <property type="match status" value="1"/>
</dbReference>
<reference evidence="4 5" key="1">
    <citation type="submission" date="2021-06" db="EMBL/GenBank/DDBJ databases">
        <title>Bacillus sp. RD4P76, an endophyte from a halophyte.</title>
        <authorList>
            <person name="Sun J.-Q."/>
        </authorList>
    </citation>
    <scope>NUCLEOTIDE SEQUENCE [LARGE SCALE GENOMIC DNA]</scope>
    <source>
        <strain evidence="4 5">JCM 17098</strain>
    </source>
</reference>
<sequence>MAEVQSNFQIETKVNHYRMVSALLWVPTITYIVAFLYGFRFNGILHIVPFIPGIIGVYYWRTASKLKKSMLMESGTVDLKDSIPDGYDVIENVELTSPNGKERTEINHLVVGKNGVFVVDVKNVMGTIEGNESSSSWVQHKDGRKGGNYSTELRNPMKEVRKQVHLLSNLFKKNKLDVLVEGSVLFTNKRVDVKVKSSGKTPIFTDGKDLTEHIEKRVPKKELDEAQLEEVRSLLNSN</sequence>
<evidence type="ECO:0000256" key="2">
    <source>
        <dbReference type="SAM" id="Phobius"/>
    </source>
</evidence>
<evidence type="ECO:0000313" key="5">
    <source>
        <dbReference type="Proteomes" id="UP000790580"/>
    </source>
</evidence>
<keyword evidence="2" id="KW-0812">Transmembrane</keyword>
<dbReference type="Proteomes" id="UP000790580">
    <property type="component" value="Unassembled WGS sequence"/>
</dbReference>
<evidence type="ECO:0000313" key="4">
    <source>
        <dbReference type="EMBL" id="MBU9721590.1"/>
    </source>
</evidence>
<feature type="domain" description="NERD" evidence="3">
    <location>
        <begin position="67"/>
        <end position="190"/>
    </location>
</feature>
<feature type="region of interest" description="Disordered" evidence="1">
    <location>
        <begin position="133"/>
        <end position="152"/>
    </location>
</feature>
<protein>
    <submittedName>
        <fullName evidence="4">NERD domain-containing protein</fullName>
    </submittedName>
</protein>
<evidence type="ECO:0000259" key="3">
    <source>
        <dbReference type="PROSITE" id="PS50965"/>
    </source>
</evidence>
<feature type="transmembrane region" description="Helical" evidence="2">
    <location>
        <begin position="20"/>
        <end position="37"/>
    </location>
</feature>
<evidence type="ECO:0000256" key="1">
    <source>
        <dbReference type="SAM" id="MobiDB-lite"/>
    </source>
</evidence>
<keyword evidence="5" id="KW-1185">Reference proteome</keyword>
<keyword evidence="2" id="KW-1133">Transmembrane helix</keyword>
<name>A0ABS6JWU9_9BACI</name>
<dbReference type="InterPro" id="IPR011528">
    <property type="entry name" value="NERD"/>
</dbReference>
<comment type="caution">
    <text evidence="4">The sequence shown here is derived from an EMBL/GenBank/DDBJ whole genome shotgun (WGS) entry which is preliminary data.</text>
</comment>
<proteinExistence type="predicted"/>
<dbReference type="RefSeq" id="WP_088076660.1">
    <property type="nucleotide sequence ID" value="NZ_JAHQCR010000036.1"/>
</dbReference>
<gene>
    <name evidence="4" type="ORF">KS407_09045</name>
</gene>
<feature type="transmembrane region" description="Helical" evidence="2">
    <location>
        <begin position="43"/>
        <end position="60"/>
    </location>
</feature>
<keyword evidence="2" id="KW-0472">Membrane</keyword>
<accession>A0ABS6JWU9</accession>
<dbReference type="PROSITE" id="PS50965">
    <property type="entry name" value="NERD"/>
    <property type="match status" value="1"/>
</dbReference>
<organism evidence="4 5">
    <name type="scientific">Evansella alkalicola</name>
    <dbReference type="NCBI Taxonomy" id="745819"/>
    <lineage>
        <taxon>Bacteria</taxon>
        <taxon>Bacillati</taxon>
        <taxon>Bacillota</taxon>
        <taxon>Bacilli</taxon>
        <taxon>Bacillales</taxon>
        <taxon>Bacillaceae</taxon>
        <taxon>Evansella</taxon>
    </lineage>
</organism>
<dbReference type="EMBL" id="JAHQCR010000036">
    <property type="protein sequence ID" value="MBU9721590.1"/>
    <property type="molecule type" value="Genomic_DNA"/>
</dbReference>